<keyword evidence="3" id="KW-1185">Reference proteome</keyword>
<feature type="compositionally biased region" description="Low complexity" evidence="1">
    <location>
        <begin position="141"/>
        <end position="152"/>
    </location>
</feature>
<feature type="compositionally biased region" description="Basic and acidic residues" evidence="1">
    <location>
        <begin position="226"/>
        <end position="242"/>
    </location>
</feature>
<proteinExistence type="predicted"/>
<protein>
    <submittedName>
        <fullName evidence="2">Uncharacterized protein</fullName>
    </submittedName>
</protein>
<evidence type="ECO:0000313" key="3">
    <source>
        <dbReference type="Proteomes" id="UP000314294"/>
    </source>
</evidence>
<feature type="region of interest" description="Disordered" evidence="1">
    <location>
        <begin position="138"/>
        <end position="265"/>
    </location>
</feature>
<accession>A0A4Z2EVA0</accession>
<dbReference type="EMBL" id="SRLO01002483">
    <property type="protein sequence ID" value="TNN32817.1"/>
    <property type="molecule type" value="Genomic_DNA"/>
</dbReference>
<sequence>MKKGQWGTRALVMRVEGTRALVTRVEGDPGSGHEGGGGTRALVTRVEGDPGSGTCDAFRDTWRCPTCARVPPVLQDVVLLQLRQKVHLPLGAQHLPVPVHAAAQQGVHRQPRALVVTQVQRGPAGHDVIARGGRDAQVLDPAPHLPAGLGPPVEQRRHAAGVHGSRVPERNSCALEAPGRNRGGTGEEPGRKRGGTGEEPGRNRGGTGEEPGSRPCLGQDGFYEATELRSSEHVFETPERRSGSQGARGGAAVRPRRAALSGPQQQLLPPLSDVLQQLPLAAVQLGSASVQRNCPKNTDRRTRGGKC</sequence>
<feature type="compositionally biased region" description="Basic and acidic residues" evidence="1">
    <location>
        <begin position="188"/>
        <end position="202"/>
    </location>
</feature>
<gene>
    <name evidence="2" type="ORF">EYF80_057017</name>
</gene>
<dbReference type="Proteomes" id="UP000314294">
    <property type="component" value="Unassembled WGS sequence"/>
</dbReference>
<organism evidence="2 3">
    <name type="scientific">Liparis tanakae</name>
    <name type="common">Tanaka's snailfish</name>
    <dbReference type="NCBI Taxonomy" id="230148"/>
    <lineage>
        <taxon>Eukaryota</taxon>
        <taxon>Metazoa</taxon>
        <taxon>Chordata</taxon>
        <taxon>Craniata</taxon>
        <taxon>Vertebrata</taxon>
        <taxon>Euteleostomi</taxon>
        <taxon>Actinopterygii</taxon>
        <taxon>Neopterygii</taxon>
        <taxon>Teleostei</taxon>
        <taxon>Neoteleostei</taxon>
        <taxon>Acanthomorphata</taxon>
        <taxon>Eupercaria</taxon>
        <taxon>Perciformes</taxon>
        <taxon>Cottioidei</taxon>
        <taxon>Cottales</taxon>
        <taxon>Liparidae</taxon>
        <taxon>Liparis</taxon>
    </lineage>
</organism>
<evidence type="ECO:0000256" key="1">
    <source>
        <dbReference type="SAM" id="MobiDB-lite"/>
    </source>
</evidence>
<comment type="caution">
    <text evidence="2">The sequence shown here is derived from an EMBL/GenBank/DDBJ whole genome shotgun (WGS) entry which is preliminary data.</text>
</comment>
<dbReference type="OrthoDB" id="8964250at2759"/>
<feature type="compositionally biased region" description="Low complexity" evidence="1">
    <location>
        <begin position="250"/>
        <end position="265"/>
    </location>
</feature>
<dbReference type="AlphaFoldDB" id="A0A4Z2EVA0"/>
<name>A0A4Z2EVA0_9TELE</name>
<evidence type="ECO:0000313" key="2">
    <source>
        <dbReference type="EMBL" id="TNN32817.1"/>
    </source>
</evidence>
<reference evidence="2 3" key="1">
    <citation type="submission" date="2019-03" db="EMBL/GenBank/DDBJ databases">
        <title>First draft genome of Liparis tanakae, snailfish: a comprehensive survey of snailfish specific genes.</title>
        <authorList>
            <person name="Kim W."/>
            <person name="Song I."/>
            <person name="Jeong J.-H."/>
            <person name="Kim D."/>
            <person name="Kim S."/>
            <person name="Ryu S."/>
            <person name="Song J.Y."/>
            <person name="Lee S.K."/>
        </authorList>
    </citation>
    <scope>NUCLEOTIDE SEQUENCE [LARGE SCALE GENOMIC DNA]</scope>
    <source>
        <tissue evidence="2">Muscle</tissue>
    </source>
</reference>